<comment type="subcellular location">
    <subcellularLocation>
        <location evidence="1">Cell membrane</location>
        <topology evidence="1">Multi-pass membrane protein</topology>
    </subcellularLocation>
</comment>
<name>A0A4Y4B0P3_MICMQ</name>
<evidence type="ECO:0000259" key="9">
    <source>
        <dbReference type="PROSITE" id="PS50929"/>
    </source>
</evidence>
<keyword evidence="2 7" id="KW-0812">Transmembrane</keyword>
<dbReference type="InterPro" id="IPR003439">
    <property type="entry name" value="ABC_transporter-like_ATP-bd"/>
</dbReference>
<dbReference type="Gene3D" id="1.20.1560.10">
    <property type="entry name" value="ABC transporter type 1, transmembrane domain"/>
    <property type="match status" value="1"/>
</dbReference>
<evidence type="ECO:0000256" key="5">
    <source>
        <dbReference type="ARBA" id="ARBA00022989"/>
    </source>
</evidence>
<keyword evidence="6 7" id="KW-0472">Membrane</keyword>
<dbReference type="GO" id="GO:0005524">
    <property type="term" value="F:ATP binding"/>
    <property type="evidence" value="ECO:0007669"/>
    <property type="project" value="UniProtKB-KW"/>
</dbReference>
<dbReference type="PROSITE" id="PS50893">
    <property type="entry name" value="ABC_TRANSPORTER_2"/>
    <property type="match status" value="1"/>
</dbReference>
<dbReference type="RefSeq" id="WP_167497361.1">
    <property type="nucleotide sequence ID" value="NZ_BJNQ01000001.1"/>
</dbReference>
<dbReference type="Proteomes" id="UP000317410">
    <property type="component" value="Unassembled WGS sequence"/>
</dbReference>
<protein>
    <recommendedName>
        <fullName evidence="12">ABC transporter ATP-binding protein</fullName>
    </recommendedName>
</protein>
<feature type="transmembrane region" description="Helical" evidence="7">
    <location>
        <begin position="142"/>
        <end position="164"/>
    </location>
</feature>
<dbReference type="InterPro" id="IPR027417">
    <property type="entry name" value="P-loop_NTPase"/>
</dbReference>
<evidence type="ECO:0000313" key="10">
    <source>
        <dbReference type="EMBL" id="GEC74125.1"/>
    </source>
</evidence>
<dbReference type="SUPFAM" id="SSF52540">
    <property type="entry name" value="P-loop containing nucleoside triphosphate hydrolases"/>
    <property type="match status" value="1"/>
</dbReference>
<feature type="domain" description="ABC transmembrane type-1" evidence="9">
    <location>
        <begin position="35"/>
        <end position="291"/>
    </location>
</feature>
<comment type="caution">
    <text evidence="10">The sequence shown here is derived from an EMBL/GenBank/DDBJ whole genome shotgun (WGS) entry which is preliminary data.</text>
</comment>
<dbReference type="Pfam" id="PF00005">
    <property type="entry name" value="ABC_tran"/>
    <property type="match status" value="1"/>
</dbReference>
<feature type="transmembrane region" description="Helical" evidence="7">
    <location>
        <begin position="285"/>
        <end position="306"/>
    </location>
</feature>
<reference evidence="10 11" key="1">
    <citation type="submission" date="2019-06" db="EMBL/GenBank/DDBJ databases">
        <title>Whole genome shotgun sequence of Microbacterium liquefaciens NBRC 15037.</title>
        <authorList>
            <person name="Hosoyama A."/>
            <person name="Uohara A."/>
            <person name="Ohji S."/>
            <person name="Ichikawa N."/>
        </authorList>
    </citation>
    <scope>NUCLEOTIDE SEQUENCE [LARGE SCALE GENOMIC DNA]</scope>
    <source>
        <strain evidence="10 11">NBRC 15037</strain>
    </source>
</reference>
<dbReference type="PANTHER" id="PTHR24221:SF654">
    <property type="entry name" value="ATP-BINDING CASSETTE SUB-FAMILY B MEMBER 6"/>
    <property type="match status" value="1"/>
</dbReference>
<dbReference type="GO" id="GO:0005886">
    <property type="term" value="C:plasma membrane"/>
    <property type="evidence" value="ECO:0007669"/>
    <property type="project" value="UniProtKB-SubCell"/>
</dbReference>
<dbReference type="SMART" id="SM00382">
    <property type="entry name" value="AAA"/>
    <property type="match status" value="1"/>
</dbReference>
<feature type="transmembrane region" description="Helical" evidence="7">
    <location>
        <begin position="257"/>
        <end position="279"/>
    </location>
</feature>
<dbReference type="GO" id="GO:0140359">
    <property type="term" value="F:ABC-type transporter activity"/>
    <property type="evidence" value="ECO:0007669"/>
    <property type="project" value="InterPro"/>
</dbReference>
<keyword evidence="3" id="KW-0547">Nucleotide-binding</keyword>
<evidence type="ECO:0000259" key="8">
    <source>
        <dbReference type="PROSITE" id="PS50893"/>
    </source>
</evidence>
<dbReference type="SUPFAM" id="SSF90123">
    <property type="entry name" value="ABC transporter transmembrane region"/>
    <property type="match status" value="1"/>
</dbReference>
<keyword evidence="5 7" id="KW-1133">Transmembrane helix</keyword>
<evidence type="ECO:0000256" key="3">
    <source>
        <dbReference type="ARBA" id="ARBA00022741"/>
    </source>
</evidence>
<gene>
    <name evidence="10" type="ORF">MLI01_02700</name>
</gene>
<dbReference type="InterPro" id="IPR039421">
    <property type="entry name" value="Type_1_exporter"/>
</dbReference>
<dbReference type="InterPro" id="IPR036640">
    <property type="entry name" value="ABC1_TM_sf"/>
</dbReference>
<evidence type="ECO:0000256" key="4">
    <source>
        <dbReference type="ARBA" id="ARBA00022840"/>
    </source>
</evidence>
<dbReference type="EMBL" id="BJNQ01000001">
    <property type="protein sequence ID" value="GEC74125.1"/>
    <property type="molecule type" value="Genomic_DNA"/>
</dbReference>
<organism evidence="10 11">
    <name type="scientific">Microbacterium maritypicum</name>
    <name type="common">Microbacterium liquefaciens</name>
    <dbReference type="NCBI Taxonomy" id="33918"/>
    <lineage>
        <taxon>Bacteria</taxon>
        <taxon>Bacillati</taxon>
        <taxon>Actinomycetota</taxon>
        <taxon>Actinomycetes</taxon>
        <taxon>Micrococcales</taxon>
        <taxon>Microbacteriaceae</taxon>
        <taxon>Microbacterium</taxon>
    </lineage>
</organism>
<evidence type="ECO:0000256" key="2">
    <source>
        <dbReference type="ARBA" id="ARBA00022692"/>
    </source>
</evidence>
<evidence type="ECO:0000256" key="7">
    <source>
        <dbReference type="SAM" id="Phobius"/>
    </source>
</evidence>
<proteinExistence type="predicted"/>
<dbReference type="AlphaFoldDB" id="A0A4Y4B0P3"/>
<feature type="transmembrane region" description="Helical" evidence="7">
    <location>
        <begin position="170"/>
        <end position="189"/>
    </location>
</feature>
<dbReference type="InterPro" id="IPR003593">
    <property type="entry name" value="AAA+_ATPase"/>
</dbReference>
<dbReference type="InterPro" id="IPR011527">
    <property type="entry name" value="ABC1_TM_dom"/>
</dbReference>
<evidence type="ECO:0008006" key="12">
    <source>
        <dbReference type="Google" id="ProtNLM"/>
    </source>
</evidence>
<dbReference type="Gene3D" id="3.40.50.300">
    <property type="entry name" value="P-loop containing nucleotide triphosphate hydrolases"/>
    <property type="match status" value="1"/>
</dbReference>
<feature type="transmembrane region" description="Helical" evidence="7">
    <location>
        <begin position="71"/>
        <end position="92"/>
    </location>
</feature>
<evidence type="ECO:0000256" key="1">
    <source>
        <dbReference type="ARBA" id="ARBA00004651"/>
    </source>
</evidence>
<feature type="transmembrane region" description="Helical" evidence="7">
    <location>
        <begin position="34"/>
        <end position="59"/>
    </location>
</feature>
<sequence>MSRRPAGGTQAHPVRSAERGRLLRRAAWSVRGPLALSMAGAVVRQAGFLAAPFVLRFAIDDGVIGGDLGAAAWWAAVVLAAGVAQFLGMCVWDHFANLADARTGVLLRTRLRTCAIADSGRASGGTGDLVIRAGRDVDLVRVWVHGLPTWVVIAVTVGVLVPGLASLDPWLLVVAGATVPCLIVLAVVYPRRFERASMHAAEAHGRRADAVDHLLRSAVTVRGAGMENTVVERHARLSADLSERTVRAGGILARWTALGEGIPAVATAVGVVVAVFAGLDGRLTVGGLVTFSGWMATVGIAVQVGLQRWTQSADARVGAARLQPVLDAQTAAAGGTSARRIVLDELRIFPEGEPIALTLEPGRLIGLSGPTGSGKSTLLRVMAGIEAPHAGRVLVDGAPPTGPVGGVHLVPQRPLVLNGTVRENLALGAATEDGDADDARYRRALATVGLDTELASRSVDALDASVGEGGGELSGGQVQRLALARALVVEPAVLLLDDVTSAVDATTGARIIAAITEVARERIVVVAGHGAILDAADAVLRLPARTEVSA</sequence>
<keyword evidence="4" id="KW-0067">ATP-binding</keyword>
<dbReference type="PANTHER" id="PTHR24221">
    <property type="entry name" value="ATP-BINDING CASSETTE SUB-FAMILY B"/>
    <property type="match status" value="1"/>
</dbReference>
<dbReference type="Pfam" id="PF00664">
    <property type="entry name" value="ABC_membrane"/>
    <property type="match status" value="1"/>
</dbReference>
<dbReference type="GO" id="GO:0034040">
    <property type="term" value="F:ATPase-coupled lipid transmembrane transporter activity"/>
    <property type="evidence" value="ECO:0007669"/>
    <property type="project" value="TreeGrafter"/>
</dbReference>
<feature type="domain" description="ABC transporter" evidence="8">
    <location>
        <begin position="320"/>
        <end position="548"/>
    </location>
</feature>
<dbReference type="GO" id="GO:0016887">
    <property type="term" value="F:ATP hydrolysis activity"/>
    <property type="evidence" value="ECO:0007669"/>
    <property type="project" value="InterPro"/>
</dbReference>
<accession>A0A4Y4B0P3</accession>
<dbReference type="PROSITE" id="PS50929">
    <property type="entry name" value="ABC_TM1F"/>
    <property type="match status" value="1"/>
</dbReference>
<evidence type="ECO:0000313" key="11">
    <source>
        <dbReference type="Proteomes" id="UP000317410"/>
    </source>
</evidence>
<evidence type="ECO:0000256" key="6">
    <source>
        <dbReference type="ARBA" id="ARBA00023136"/>
    </source>
</evidence>